<accession>A0AAI9HX80</accession>
<reference evidence="1" key="1">
    <citation type="submission" date="2024-02" db="EMBL/GenBank/DDBJ databases">
        <authorList>
            <consortium name="Clinical and Environmental Microbiology Branch: Whole genome sequencing antimicrobial resistance pathogens in the healthcare setting"/>
        </authorList>
    </citation>
    <scope>NUCLEOTIDE SEQUENCE</scope>
    <source>
        <strain evidence="1">2023KU-00017</strain>
    </source>
</reference>
<dbReference type="EMBL" id="ABKJEP030000137">
    <property type="protein sequence ID" value="EMO9458707.1"/>
    <property type="molecule type" value="Genomic_DNA"/>
</dbReference>
<evidence type="ECO:0000313" key="1">
    <source>
        <dbReference type="EMBL" id="EMO9458707.1"/>
    </source>
</evidence>
<gene>
    <name evidence="1" type="ORF">PN925_004146</name>
</gene>
<organism evidence="1">
    <name type="scientific">Morganella morganii</name>
    <name type="common">Proteus morganii</name>
    <dbReference type="NCBI Taxonomy" id="582"/>
    <lineage>
        <taxon>Bacteria</taxon>
        <taxon>Pseudomonadati</taxon>
        <taxon>Pseudomonadota</taxon>
        <taxon>Gammaproteobacteria</taxon>
        <taxon>Enterobacterales</taxon>
        <taxon>Morganellaceae</taxon>
        <taxon>Morganella</taxon>
    </lineage>
</organism>
<dbReference type="AlphaFoldDB" id="A0AAI9HX80"/>
<sequence>SLSRIEDAMFAIAKHIRIHRDGGYVNPTKPLMPHKERDYLEYRNGYDSDNSPIQHDSDILTYFVNDLTGFSQRIRYLTNENIIMRVDYYGELSDISGEGKIVKTGTVKRVQTFILRKGRSGKYSKRDLFEITQCGGDLLSIVNEFSILTTAINNMPSCTRN</sequence>
<feature type="non-terminal residue" evidence="1">
    <location>
        <position position="1"/>
    </location>
</feature>
<proteinExistence type="predicted"/>
<protein>
    <submittedName>
        <fullName evidence="1">Uncharacterized protein</fullName>
    </submittedName>
</protein>
<name>A0AAI9HX80_MORMO</name>
<comment type="caution">
    <text evidence="1">The sequence shown here is derived from an EMBL/GenBank/DDBJ whole genome shotgun (WGS) entry which is preliminary data.</text>
</comment>